<dbReference type="SMART" id="SM00073">
    <property type="entry name" value="HPT"/>
    <property type="match status" value="1"/>
</dbReference>
<sequence>MGIRSDLDASFDYEIVDEFLDHYSMMVDNMETMIIDLSRPNMFEQSINELFRVFHNIKSASGYLKIEQMSKLSAFVEDSLEQIRTSHQSVNEETVNWLLRISDMYAQWNEDLKLNNSLSHIKYTLLKLPDLEK</sequence>
<reference evidence="3 4" key="1">
    <citation type="submission" date="2020-05" db="EMBL/GenBank/DDBJ databases">
        <title>Sulfurimonas marisnigri, sp. nov., and Sulfurimonas baltica, sp. nov., manganese oxide reducing chemolithoautotrophs of the class Epsilonproteobacteria isolated from the pelagic redoxclines of the Black and Baltic Seas and emended description of the genus Sulfurimonas.</title>
        <authorList>
            <person name="Henkel J.V."/>
            <person name="Laudan C."/>
            <person name="Werner J."/>
            <person name="Neu T."/>
            <person name="Plewe S."/>
            <person name="Sproer C."/>
            <person name="Bunk B."/>
            <person name="Schulz-Vogt H.N."/>
        </authorList>
    </citation>
    <scope>NUCLEOTIDE SEQUENCE [LARGE SCALE GENOMIC DNA]</scope>
    <source>
        <strain evidence="3 4">GD2</strain>
    </source>
</reference>
<gene>
    <name evidence="3" type="ORF">HUE88_10320</name>
</gene>
<dbReference type="RefSeq" id="WP_194368756.1">
    <property type="nucleotide sequence ID" value="NZ_CP054492.1"/>
</dbReference>
<organism evidence="3 4">
    <name type="scientific">Candidatus Sulfurimonas baltica</name>
    <dbReference type="NCBI Taxonomy" id="2740404"/>
    <lineage>
        <taxon>Bacteria</taxon>
        <taxon>Pseudomonadati</taxon>
        <taxon>Campylobacterota</taxon>
        <taxon>Epsilonproteobacteria</taxon>
        <taxon>Campylobacterales</taxon>
        <taxon>Sulfurimonadaceae</taxon>
        <taxon>Sulfurimonas</taxon>
    </lineage>
</organism>
<feature type="domain" description="HPt" evidence="2">
    <location>
        <begin position="8"/>
        <end position="115"/>
    </location>
</feature>
<dbReference type="GO" id="GO:0000160">
    <property type="term" value="P:phosphorelay signal transduction system"/>
    <property type="evidence" value="ECO:0007669"/>
    <property type="project" value="InterPro"/>
</dbReference>
<name>A0A7S7RMI3_9BACT</name>
<dbReference type="GO" id="GO:0004672">
    <property type="term" value="F:protein kinase activity"/>
    <property type="evidence" value="ECO:0007669"/>
    <property type="project" value="UniProtKB-ARBA"/>
</dbReference>
<keyword evidence="4" id="KW-1185">Reference proteome</keyword>
<feature type="modified residue" description="Phosphohistidine" evidence="1">
    <location>
        <position position="55"/>
    </location>
</feature>
<dbReference type="InterPro" id="IPR008207">
    <property type="entry name" value="Sig_transdc_His_kin_Hpt_dom"/>
</dbReference>
<evidence type="ECO:0000259" key="2">
    <source>
        <dbReference type="PROSITE" id="PS50894"/>
    </source>
</evidence>
<evidence type="ECO:0000256" key="1">
    <source>
        <dbReference type="PROSITE-ProRule" id="PRU00110"/>
    </source>
</evidence>
<dbReference type="Proteomes" id="UP000593994">
    <property type="component" value="Chromosome"/>
</dbReference>
<accession>A0A7S7RMI3</accession>
<dbReference type="SUPFAM" id="SSF47226">
    <property type="entry name" value="Histidine-containing phosphotransfer domain, HPT domain"/>
    <property type="match status" value="1"/>
</dbReference>
<dbReference type="KEGG" id="sbal:HUE88_10320"/>
<keyword evidence="1" id="KW-0597">Phosphoprotein</keyword>
<dbReference type="EMBL" id="CP054492">
    <property type="protein sequence ID" value="QOY51506.1"/>
    <property type="molecule type" value="Genomic_DNA"/>
</dbReference>
<dbReference type="PROSITE" id="PS50894">
    <property type="entry name" value="HPT"/>
    <property type="match status" value="1"/>
</dbReference>
<dbReference type="AlphaFoldDB" id="A0A7S7RMI3"/>
<dbReference type="Gene3D" id="1.20.120.160">
    <property type="entry name" value="HPT domain"/>
    <property type="match status" value="1"/>
</dbReference>
<dbReference type="Pfam" id="PF01627">
    <property type="entry name" value="Hpt"/>
    <property type="match status" value="1"/>
</dbReference>
<proteinExistence type="predicted"/>
<dbReference type="InterPro" id="IPR036641">
    <property type="entry name" value="HPT_dom_sf"/>
</dbReference>
<evidence type="ECO:0000313" key="3">
    <source>
        <dbReference type="EMBL" id="QOY51506.1"/>
    </source>
</evidence>
<evidence type="ECO:0000313" key="4">
    <source>
        <dbReference type="Proteomes" id="UP000593994"/>
    </source>
</evidence>
<protein>
    <submittedName>
        <fullName evidence="3">Hpt domain-containing protein</fullName>
    </submittedName>
</protein>